<evidence type="ECO:0000256" key="6">
    <source>
        <dbReference type="PROSITE-ProRule" id="PRU00267"/>
    </source>
</evidence>
<dbReference type="InterPro" id="IPR036910">
    <property type="entry name" value="HMG_box_dom_sf"/>
</dbReference>
<reference evidence="9" key="1">
    <citation type="journal article" date="2023" name="Mol. Biol. Evol.">
        <title>Third-Generation Sequencing Reveals the Adaptive Role of the Epigenome in Three Deep-Sea Polychaetes.</title>
        <authorList>
            <person name="Perez M."/>
            <person name="Aroh O."/>
            <person name="Sun Y."/>
            <person name="Lan Y."/>
            <person name="Juniper S.K."/>
            <person name="Young C.R."/>
            <person name="Angers B."/>
            <person name="Qian P.Y."/>
        </authorList>
    </citation>
    <scope>NUCLEOTIDE SEQUENCE</scope>
    <source>
        <strain evidence="9">R07B-5</strain>
    </source>
</reference>
<feature type="compositionally biased region" description="Low complexity" evidence="7">
    <location>
        <begin position="267"/>
        <end position="278"/>
    </location>
</feature>
<dbReference type="SMART" id="SM00398">
    <property type="entry name" value="HMG"/>
    <property type="match status" value="1"/>
</dbReference>
<keyword evidence="2" id="KW-0805">Transcription regulation</keyword>
<dbReference type="InterPro" id="IPR050140">
    <property type="entry name" value="SRY-related_HMG-box_TF-like"/>
</dbReference>
<evidence type="ECO:0000256" key="5">
    <source>
        <dbReference type="ARBA" id="ARBA00023242"/>
    </source>
</evidence>
<dbReference type="InterPro" id="IPR017386">
    <property type="entry name" value="SOX-12/11/4"/>
</dbReference>
<dbReference type="InterPro" id="IPR009071">
    <property type="entry name" value="HMG_box_dom"/>
</dbReference>
<accession>A0AAD9PB37</accession>
<proteinExistence type="predicted"/>
<keyword evidence="4" id="KW-0804">Transcription</keyword>
<dbReference type="PROSITE" id="PS50118">
    <property type="entry name" value="HMG_BOX_2"/>
    <property type="match status" value="1"/>
</dbReference>
<dbReference type="PANTHER" id="PTHR10270">
    <property type="entry name" value="SOX TRANSCRIPTION FACTOR"/>
    <property type="match status" value="1"/>
</dbReference>
<evidence type="ECO:0000256" key="2">
    <source>
        <dbReference type="ARBA" id="ARBA00023015"/>
    </source>
</evidence>
<evidence type="ECO:0000259" key="8">
    <source>
        <dbReference type="PROSITE" id="PS50118"/>
    </source>
</evidence>
<feature type="compositionally biased region" description="Polar residues" evidence="7">
    <location>
        <begin position="167"/>
        <end position="178"/>
    </location>
</feature>
<dbReference type="PANTHER" id="PTHR10270:SF323">
    <property type="entry name" value="TRANSCRIPTION FACTOR SOX-14-RELATED"/>
    <property type="match status" value="1"/>
</dbReference>
<name>A0AAD9PB37_RIDPI</name>
<evidence type="ECO:0000256" key="7">
    <source>
        <dbReference type="SAM" id="MobiDB-lite"/>
    </source>
</evidence>
<dbReference type="Proteomes" id="UP001209878">
    <property type="component" value="Unassembled WGS sequence"/>
</dbReference>
<evidence type="ECO:0000256" key="3">
    <source>
        <dbReference type="ARBA" id="ARBA00023125"/>
    </source>
</evidence>
<protein>
    <recommendedName>
        <fullName evidence="8">HMG box domain-containing protein</fullName>
    </recommendedName>
</protein>
<dbReference type="CDD" id="cd22029">
    <property type="entry name" value="HMG-box_SoxC"/>
    <property type="match status" value="1"/>
</dbReference>
<organism evidence="9 10">
    <name type="scientific">Ridgeia piscesae</name>
    <name type="common">Tubeworm</name>
    <dbReference type="NCBI Taxonomy" id="27915"/>
    <lineage>
        <taxon>Eukaryota</taxon>
        <taxon>Metazoa</taxon>
        <taxon>Spiralia</taxon>
        <taxon>Lophotrochozoa</taxon>
        <taxon>Annelida</taxon>
        <taxon>Polychaeta</taxon>
        <taxon>Sedentaria</taxon>
        <taxon>Canalipalpata</taxon>
        <taxon>Sabellida</taxon>
        <taxon>Siboglinidae</taxon>
        <taxon>Ridgeia</taxon>
    </lineage>
</organism>
<dbReference type="Pfam" id="PF00505">
    <property type="entry name" value="HMG_box"/>
    <property type="match status" value="1"/>
</dbReference>
<dbReference type="EMBL" id="JAODUO010000052">
    <property type="protein sequence ID" value="KAK2191510.1"/>
    <property type="molecule type" value="Genomic_DNA"/>
</dbReference>
<dbReference type="GO" id="GO:0000122">
    <property type="term" value="P:negative regulation of transcription by RNA polymerase II"/>
    <property type="evidence" value="ECO:0007669"/>
    <property type="project" value="TreeGrafter"/>
</dbReference>
<dbReference type="FunFam" id="1.10.30.10:FF:000007">
    <property type="entry name" value="Transcription factor SOX"/>
    <property type="match status" value="1"/>
</dbReference>
<feature type="region of interest" description="Disordered" evidence="7">
    <location>
        <begin position="245"/>
        <end position="278"/>
    </location>
</feature>
<keyword evidence="10" id="KW-1185">Reference proteome</keyword>
<sequence>MVPQNSNNSAGPSSSTLAAAGKQAMFGSMQIAPGTSTPYTDATKCKKATNHVKRPMNAFMVWSQLERRKISAVQPDMHNAEISKRLGKRWKTLSDEDRHPFVEEAERLRLLHLQEYPDYKYRPRKKAKPTKAESGKSAKSKSSKSTAAADRHRSAGLGVASRGVSKPTVTATHTSHLSQAGDRLKLKVTIDRKFRDSIKASRHVPISVSQLTPPAKVPCSPSMVSPATPESASFYHDDLFDPASTTSVVGPGSPVDVKPCLPPQQMPLPSQQTQTPVDNNSNSLADLDNLTDLLQLPTNFHLELNNMDLTDADFINLDGLPTPPSSTLPSAAALLDQGSHFEFPDYSTPEVTEMICEDWLGTSLASFTIAQ</sequence>
<dbReference type="GO" id="GO:0030182">
    <property type="term" value="P:neuron differentiation"/>
    <property type="evidence" value="ECO:0007669"/>
    <property type="project" value="TreeGrafter"/>
</dbReference>
<dbReference type="PIRSF" id="PIRSF038098">
    <property type="entry name" value="SOX-12/11/4a"/>
    <property type="match status" value="1"/>
</dbReference>
<dbReference type="SUPFAM" id="SSF47095">
    <property type="entry name" value="HMG-box"/>
    <property type="match status" value="1"/>
</dbReference>
<keyword evidence="5 6" id="KW-0539">Nucleus</keyword>
<evidence type="ECO:0000313" key="9">
    <source>
        <dbReference type="EMBL" id="KAK2191510.1"/>
    </source>
</evidence>
<dbReference type="GO" id="GO:0007420">
    <property type="term" value="P:brain development"/>
    <property type="evidence" value="ECO:0007669"/>
    <property type="project" value="TreeGrafter"/>
</dbReference>
<evidence type="ECO:0000256" key="4">
    <source>
        <dbReference type="ARBA" id="ARBA00023163"/>
    </source>
</evidence>
<evidence type="ECO:0000313" key="10">
    <source>
        <dbReference type="Proteomes" id="UP001209878"/>
    </source>
</evidence>
<dbReference type="GO" id="GO:0005634">
    <property type="term" value="C:nucleus"/>
    <property type="evidence" value="ECO:0007669"/>
    <property type="project" value="UniProtKB-SubCell"/>
</dbReference>
<dbReference type="GO" id="GO:0001228">
    <property type="term" value="F:DNA-binding transcription activator activity, RNA polymerase II-specific"/>
    <property type="evidence" value="ECO:0007669"/>
    <property type="project" value="TreeGrafter"/>
</dbReference>
<keyword evidence="3 6" id="KW-0238">DNA-binding</keyword>
<comment type="caution">
    <text evidence="9">The sequence shown here is derived from an EMBL/GenBank/DDBJ whole genome shotgun (WGS) entry which is preliminary data.</text>
</comment>
<feature type="domain" description="HMG box" evidence="8">
    <location>
        <begin position="52"/>
        <end position="120"/>
    </location>
</feature>
<evidence type="ECO:0000256" key="1">
    <source>
        <dbReference type="ARBA" id="ARBA00004123"/>
    </source>
</evidence>
<dbReference type="Gene3D" id="1.10.30.10">
    <property type="entry name" value="High mobility group box domain"/>
    <property type="match status" value="1"/>
</dbReference>
<dbReference type="AlphaFoldDB" id="A0AAD9PB37"/>
<feature type="DNA-binding region" description="HMG box" evidence="6">
    <location>
        <begin position="52"/>
        <end position="120"/>
    </location>
</feature>
<gene>
    <name evidence="9" type="ORF">NP493_49g06031</name>
</gene>
<feature type="region of interest" description="Disordered" evidence="7">
    <location>
        <begin position="120"/>
        <end position="179"/>
    </location>
</feature>
<dbReference type="GO" id="GO:0000978">
    <property type="term" value="F:RNA polymerase II cis-regulatory region sequence-specific DNA binding"/>
    <property type="evidence" value="ECO:0007669"/>
    <property type="project" value="TreeGrafter"/>
</dbReference>
<comment type="subcellular location">
    <subcellularLocation>
        <location evidence="1">Nucleus</location>
    </subcellularLocation>
</comment>